<dbReference type="InterPro" id="IPR035992">
    <property type="entry name" value="Ricin_B-like_lectins"/>
</dbReference>
<dbReference type="InterPro" id="IPR000772">
    <property type="entry name" value="Ricin_B_lectin"/>
</dbReference>
<dbReference type="PROSITE" id="PS51175">
    <property type="entry name" value="CBM6"/>
    <property type="match status" value="1"/>
</dbReference>
<dbReference type="InterPro" id="IPR006584">
    <property type="entry name" value="Cellulose-bd_IV"/>
</dbReference>
<dbReference type="SMART" id="SM00458">
    <property type="entry name" value="RICIN"/>
    <property type="match status" value="1"/>
</dbReference>
<dbReference type="Gene3D" id="2.80.10.50">
    <property type="match status" value="1"/>
</dbReference>
<organism evidence="3 4">
    <name type="scientific">Streptomyces lutosisoli</name>
    <dbReference type="NCBI Taxonomy" id="2665721"/>
    <lineage>
        <taxon>Bacteria</taxon>
        <taxon>Bacillati</taxon>
        <taxon>Actinomycetota</taxon>
        <taxon>Actinomycetes</taxon>
        <taxon>Kitasatosporales</taxon>
        <taxon>Streptomycetaceae</taxon>
        <taxon>Streptomyces</taxon>
    </lineage>
</organism>
<evidence type="ECO:0000256" key="1">
    <source>
        <dbReference type="ARBA" id="ARBA00022729"/>
    </source>
</evidence>
<keyword evidence="1" id="KW-0732">Signal</keyword>
<evidence type="ECO:0000313" key="3">
    <source>
        <dbReference type="EMBL" id="MFD0288574.1"/>
    </source>
</evidence>
<name>A0ABW2VWM1_9ACTN</name>
<protein>
    <submittedName>
        <fullName evidence="3">Ricin-type beta-trefoil lectin domain protein</fullName>
    </submittedName>
</protein>
<dbReference type="Pfam" id="PF03422">
    <property type="entry name" value="CBM_6"/>
    <property type="match status" value="1"/>
</dbReference>
<keyword evidence="4" id="KW-1185">Reference proteome</keyword>
<evidence type="ECO:0000313" key="4">
    <source>
        <dbReference type="Proteomes" id="UP001596957"/>
    </source>
</evidence>
<sequence length="287" mass="30510">MGAEYTDNGAGGQAPLTGRSQVILQPYHRQAEHFTTQSGNLKLYDKADAHGGRTVGDIHNGDWISFDPYRLTGATKLKARVSSGGAGGTLELHTGSPTGPLHGSIEVKPTGGWENFADVETALKDVPDQTTKIYLVFKGGSGALFDLDDFEFTTDGSGGAHTGEVKGVNGTCMDVAGGKDDDETQVQLYGCNNSAAQRWTLPGDGTIRALGKCLDVQGAGSDDGTKIQLYRCNDTVAQQWEPQSDGTVRNPHSGKCLDAEGDTWGDETPIHLWTCHGKANQQWTLPS</sequence>
<evidence type="ECO:0000259" key="2">
    <source>
        <dbReference type="PROSITE" id="PS51175"/>
    </source>
</evidence>
<dbReference type="Pfam" id="PF00652">
    <property type="entry name" value="Ricin_B_lectin"/>
    <property type="match status" value="1"/>
</dbReference>
<reference evidence="4" key="1">
    <citation type="journal article" date="2019" name="Int. J. Syst. Evol. Microbiol.">
        <title>The Global Catalogue of Microorganisms (GCM) 10K type strain sequencing project: providing services to taxonomists for standard genome sequencing and annotation.</title>
        <authorList>
            <consortium name="The Broad Institute Genomics Platform"/>
            <consortium name="The Broad Institute Genome Sequencing Center for Infectious Disease"/>
            <person name="Wu L."/>
            <person name="Ma J."/>
        </authorList>
    </citation>
    <scope>NUCLEOTIDE SEQUENCE [LARGE SCALE GENOMIC DNA]</scope>
    <source>
        <strain evidence="4">CGMCC 4.7198</strain>
    </source>
</reference>
<dbReference type="InterPro" id="IPR005084">
    <property type="entry name" value="CBM6"/>
</dbReference>
<dbReference type="SUPFAM" id="SSF49785">
    <property type="entry name" value="Galactose-binding domain-like"/>
    <property type="match status" value="1"/>
</dbReference>
<dbReference type="Proteomes" id="UP001596957">
    <property type="component" value="Unassembled WGS sequence"/>
</dbReference>
<comment type="caution">
    <text evidence="3">The sequence shown here is derived from an EMBL/GenBank/DDBJ whole genome shotgun (WGS) entry which is preliminary data.</text>
</comment>
<accession>A0ABW2VWM1</accession>
<dbReference type="CDD" id="cd23451">
    <property type="entry name" value="beta-trefoil_Ricin_laminarinase"/>
    <property type="match status" value="1"/>
</dbReference>
<dbReference type="Gene3D" id="2.60.120.260">
    <property type="entry name" value="Galactose-binding domain-like"/>
    <property type="match status" value="1"/>
</dbReference>
<dbReference type="SUPFAM" id="SSF50370">
    <property type="entry name" value="Ricin B-like lectins"/>
    <property type="match status" value="1"/>
</dbReference>
<dbReference type="PROSITE" id="PS50231">
    <property type="entry name" value="RICIN_B_LECTIN"/>
    <property type="match status" value="1"/>
</dbReference>
<dbReference type="PANTHER" id="PTHR40469:SF2">
    <property type="entry name" value="GALACTOSE-BINDING DOMAIN-LIKE SUPERFAMILY PROTEIN"/>
    <property type="match status" value="1"/>
</dbReference>
<dbReference type="EMBL" id="JBHTEC010000008">
    <property type="protein sequence ID" value="MFD0288574.1"/>
    <property type="molecule type" value="Genomic_DNA"/>
</dbReference>
<dbReference type="SMART" id="SM00606">
    <property type="entry name" value="CBD_IV"/>
    <property type="match status" value="1"/>
</dbReference>
<dbReference type="RefSeq" id="WP_381253193.1">
    <property type="nucleotide sequence ID" value="NZ_JBHTBI010000009.1"/>
</dbReference>
<dbReference type="CDD" id="cd04084">
    <property type="entry name" value="CBM6_xylanase-like"/>
    <property type="match status" value="1"/>
</dbReference>
<dbReference type="PANTHER" id="PTHR40469">
    <property type="entry name" value="SECRETED GLYCOSYL HYDROLASE"/>
    <property type="match status" value="1"/>
</dbReference>
<dbReference type="InterPro" id="IPR008979">
    <property type="entry name" value="Galactose-bd-like_sf"/>
</dbReference>
<gene>
    <name evidence="3" type="ORF">ACFQZP_44640</name>
</gene>
<feature type="domain" description="CBM6" evidence="2">
    <location>
        <begin position="27"/>
        <end position="153"/>
    </location>
</feature>
<proteinExistence type="predicted"/>